<keyword evidence="3" id="KW-1185">Reference proteome</keyword>
<organism evidence="2 3">
    <name type="scientific">Rhipicephalus microplus</name>
    <name type="common">Cattle tick</name>
    <name type="synonym">Boophilus microplus</name>
    <dbReference type="NCBI Taxonomy" id="6941"/>
    <lineage>
        <taxon>Eukaryota</taxon>
        <taxon>Metazoa</taxon>
        <taxon>Ecdysozoa</taxon>
        <taxon>Arthropoda</taxon>
        <taxon>Chelicerata</taxon>
        <taxon>Arachnida</taxon>
        <taxon>Acari</taxon>
        <taxon>Parasitiformes</taxon>
        <taxon>Ixodida</taxon>
        <taxon>Ixodoidea</taxon>
        <taxon>Ixodidae</taxon>
        <taxon>Rhipicephalinae</taxon>
        <taxon>Rhipicephalus</taxon>
        <taxon>Boophilus</taxon>
    </lineage>
</organism>
<feature type="compositionally biased region" description="Basic and acidic residues" evidence="1">
    <location>
        <begin position="201"/>
        <end position="219"/>
    </location>
</feature>
<evidence type="ECO:0000313" key="2">
    <source>
        <dbReference type="EMBL" id="KAH8030597.1"/>
    </source>
</evidence>
<comment type="caution">
    <text evidence="2">The sequence shown here is derived from an EMBL/GenBank/DDBJ whole genome shotgun (WGS) entry which is preliminary data.</text>
</comment>
<proteinExistence type="predicted"/>
<reference evidence="2" key="1">
    <citation type="journal article" date="2020" name="Cell">
        <title>Large-Scale Comparative Analyses of Tick Genomes Elucidate Their Genetic Diversity and Vector Capacities.</title>
        <authorList>
            <consortium name="Tick Genome and Microbiome Consortium (TIGMIC)"/>
            <person name="Jia N."/>
            <person name="Wang J."/>
            <person name="Shi W."/>
            <person name="Du L."/>
            <person name="Sun Y."/>
            <person name="Zhan W."/>
            <person name="Jiang J.F."/>
            <person name="Wang Q."/>
            <person name="Zhang B."/>
            <person name="Ji P."/>
            <person name="Bell-Sakyi L."/>
            <person name="Cui X.M."/>
            <person name="Yuan T.T."/>
            <person name="Jiang B.G."/>
            <person name="Yang W.F."/>
            <person name="Lam T.T."/>
            <person name="Chang Q.C."/>
            <person name="Ding S.J."/>
            <person name="Wang X.J."/>
            <person name="Zhu J.G."/>
            <person name="Ruan X.D."/>
            <person name="Zhao L."/>
            <person name="Wei J.T."/>
            <person name="Ye R.Z."/>
            <person name="Que T.C."/>
            <person name="Du C.H."/>
            <person name="Zhou Y.H."/>
            <person name="Cheng J.X."/>
            <person name="Dai P.F."/>
            <person name="Guo W.B."/>
            <person name="Han X.H."/>
            <person name="Huang E.J."/>
            <person name="Li L.F."/>
            <person name="Wei W."/>
            <person name="Gao Y.C."/>
            <person name="Liu J.Z."/>
            <person name="Shao H.Z."/>
            <person name="Wang X."/>
            <person name="Wang C.C."/>
            <person name="Yang T.C."/>
            <person name="Huo Q.B."/>
            <person name="Li W."/>
            <person name="Chen H.Y."/>
            <person name="Chen S.E."/>
            <person name="Zhou L.G."/>
            <person name="Ni X.B."/>
            <person name="Tian J.H."/>
            <person name="Sheng Y."/>
            <person name="Liu T."/>
            <person name="Pan Y.S."/>
            <person name="Xia L.Y."/>
            <person name="Li J."/>
            <person name="Zhao F."/>
            <person name="Cao W.C."/>
        </authorList>
    </citation>
    <scope>NUCLEOTIDE SEQUENCE</scope>
    <source>
        <strain evidence="2">Rmic-2018</strain>
    </source>
</reference>
<protein>
    <submittedName>
        <fullName evidence="2">Uncharacterized protein</fullName>
    </submittedName>
</protein>
<name>A0A9J6E938_RHIMP</name>
<feature type="region of interest" description="Disordered" evidence="1">
    <location>
        <begin position="191"/>
        <end position="219"/>
    </location>
</feature>
<gene>
    <name evidence="2" type="ORF">HPB51_010428</name>
</gene>
<sequence>MACRTVQSSLVATGEELRLSSGDGTDVAPGMVPEAKSKGACTASLGKEAVCEAKSVESPCGLARTPAGSALASVPTVARLALCQKGIHQAKIPRWANEVTLGKFQNIPRQTLHLSVGHVSEYMRCISAELGIDTVWSCLSIPPPLDPAAVTGMGKSYEPCGTGTTTYYALVFSNYRSCSIYYGPNGAHSPALDSGRGVRRRIGDGDRLRGDGKRADDGRPPEPECLCSYADVMACCDT</sequence>
<reference evidence="2" key="2">
    <citation type="submission" date="2021-09" db="EMBL/GenBank/DDBJ databases">
        <authorList>
            <person name="Jia N."/>
            <person name="Wang J."/>
            <person name="Shi W."/>
            <person name="Du L."/>
            <person name="Sun Y."/>
            <person name="Zhan W."/>
            <person name="Jiang J."/>
            <person name="Wang Q."/>
            <person name="Zhang B."/>
            <person name="Ji P."/>
            <person name="Sakyi L.B."/>
            <person name="Cui X."/>
            <person name="Yuan T."/>
            <person name="Jiang B."/>
            <person name="Yang W."/>
            <person name="Lam T.T.-Y."/>
            <person name="Chang Q."/>
            <person name="Ding S."/>
            <person name="Wang X."/>
            <person name="Zhu J."/>
            <person name="Ruan X."/>
            <person name="Zhao L."/>
            <person name="Wei J."/>
            <person name="Que T."/>
            <person name="Du C."/>
            <person name="Cheng J."/>
            <person name="Dai P."/>
            <person name="Han X."/>
            <person name="Huang E."/>
            <person name="Gao Y."/>
            <person name="Liu J."/>
            <person name="Shao H."/>
            <person name="Ye R."/>
            <person name="Li L."/>
            <person name="Wei W."/>
            <person name="Wang X."/>
            <person name="Wang C."/>
            <person name="Huo Q."/>
            <person name="Li W."/>
            <person name="Guo W."/>
            <person name="Chen H."/>
            <person name="Chen S."/>
            <person name="Zhou L."/>
            <person name="Zhou L."/>
            <person name="Ni X."/>
            <person name="Tian J."/>
            <person name="Zhou Y."/>
            <person name="Sheng Y."/>
            <person name="Liu T."/>
            <person name="Pan Y."/>
            <person name="Xia L."/>
            <person name="Li J."/>
            <person name="Zhao F."/>
            <person name="Cao W."/>
        </authorList>
    </citation>
    <scope>NUCLEOTIDE SEQUENCE</scope>
    <source>
        <strain evidence="2">Rmic-2018</strain>
        <tissue evidence="2">Larvae</tissue>
    </source>
</reference>
<accession>A0A9J6E938</accession>
<evidence type="ECO:0000256" key="1">
    <source>
        <dbReference type="SAM" id="MobiDB-lite"/>
    </source>
</evidence>
<dbReference type="Proteomes" id="UP000821866">
    <property type="component" value="Chromosome 3"/>
</dbReference>
<dbReference type="VEuPathDB" id="VectorBase:LOC119165342"/>
<dbReference type="EMBL" id="JABSTU010000005">
    <property type="protein sequence ID" value="KAH8030597.1"/>
    <property type="molecule type" value="Genomic_DNA"/>
</dbReference>
<dbReference type="AlphaFoldDB" id="A0A9J6E938"/>
<evidence type="ECO:0000313" key="3">
    <source>
        <dbReference type="Proteomes" id="UP000821866"/>
    </source>
</evidence>